<dbReference type="EMBL" id="CP003415">
    <property type="protein sequence ID" value="AFI88293.1"/>
    <property type="molecule type" value="Genomic_DNA"/>
</dbReference>
<evidence type="ECO:0000313" key="1">
    <source>
        <dbReference type="EMBL" id="AFI88293.1"/>
    </source>
</evidence>
<dbReference type="RefSeq" id="WP_014698456.1">
    <property type="nucleotide sequence ID" value="NC_017845.1"/>
</dbReference>
<proteinExistence type="predicted"/>
<evidence type="ECO:0000313" key="4">
    <source>
        <dbReference type="Proteomes" id="UP001194579"/>
    </source>
</evidence>
<reference evidence="1 3" key="1">
    <citation type="journal article" date="2012" name="J. Bacteriol.">
        <title>Genome sequence of Pectobacterium sp. strain SCC3193.</title>
        <authorList>
            <person name="Koskinen J.P."/>
            <person name="Laine P."/>
            <person name="Niemi O."/>
            <person name="Nykyri J."/>
            <person name="Harjunpaa H."/>
            <person name="Auvinen P."/>
            <person name="Paulin L."/>
            <person name="Pirhonen M."/>
            <person name="Palva T."/>
            <person name="Holm L."/>
        </authorList>
    </citation>
    <scope>NUCLEOTIDE SEQUENCE [LARGE SCALE GENOMIC DNA]</scope>
    <source>
        <strain evidence="1 3">SCC3193</strain>
    </source>
</reference>
<dbReference type="EMBL" id="WABS01000086">
    <property type="protein sequence ID" value="MBI0557361.1"/>
    <property type="molecule type" value="Genomic_DNA"/>
</dbReference>
<name>A0A0H3HYN9_PECPM</name>
<reference evidence="4" key="3">
    <citation type="submission" date="2023-07" db="EMBL/GenBank/DDBJ databases">
        <title>Identification of Pectobacterium versatile causing blackleg of potato from New York State with a whole genome sequencing approach.</title>
        <authorList>
            <person name="Ma X."/>
            <person name="Swingle B."/>
        </authorList>
    </citation>
    <scope>NUCLEOTIDE SEQUENCE [LARGE SCALE GENOMIC DNA]</scope>
    <source>
        <strain evidence="4">NY1588A</strain>
    </source>
</reference>
<reference evidence="1" key="2">
    <citation type="submission" date="2012-03" db="EMBL/GenBank/DDBJ databases">
        <authorList>
            <person name="Koskinen P."/>
            <person name="Laine P."/>
            <person name="Niemi O."/>
            <person name="Nykyri J."/>
            <person name="Harjunpaa H."/>
            <person name="Auvinen P."/>
            <person name="Paulin L."/>
            <person name="Pirhonen M."/>
            <person name="Palva T."/>
            <person name="Holm L."/>
        </authorList>
    </citation>
    <scope>NUCLEOTIDE SEQUENCE</scope>
    <source>
        <strain evidence="1">SCC3193</strain>
    </source>
</reference>
<dbReference type="KEGG" id="pec:W5S_0154"/>
<sequence>MMPTSYHESFLKKTSSLFNGIVISGIIYIVDEDDEIIDNVIFLEIGTDSVVGFYINGPNPFVTRNHIDEFDDFNLHASYEILHEKKSNILHPFKIEHMKVFFHPSYNEIVSIFLSSPDFSLSVFIVFSNDEIYIYENCKEDGLIKILKNNLLQFGDLKFFIYQKNIYESGWNIVDAG</sequence>
<evidence type="ECO:0000313" key="2">
    <source>
        <dbReference type="EMBL" id="MBI0557361.1"/>
    </source>
</evidence>
<reference evidence="2" key="4">
    <citation type="submission" date="2024-05" db="EMBL/GenBank/DDBJ databases">
        <title>Identification of Pectobacterium versatile causing blackleg of potato from New York State with a whole genome sequencing approach.</title>
        <authorList>
            <person name="Ma X."/>
            <person name="Swingle B."/>
        </authorList>
    </citation>
    <scope>NUCLEOTIDE SEQUENCE</scope>
    <source>
        <strain evidence="2">NY1588A</strain>
    </source>
</reference>
<organism evidence="1 3">
    <name type="scientific">Pectobacterium parmentieri</name>
    <dbReference type="NCBI Taxonomy" id="1905730"/>
    <lineage>
        <taxon>Bacteria</taxon>
        <taxon>Pseudomonadati</taxon>
        <taxon>Pseudomonadota</taxon>
        <taxon>Gammaproteobacteria</taxon>
        <taxon>Enterobacterales</taxon>
        <taxon>Pectobacteriaceae</taxon>
        <taxon>Pectobacterium</taxon>
    </lineage>
</organism>
<protein>
    <submittedName>
        <fullName evidence="1">Uncharacterized protein</fullName>
    </submittedName>
</protein>
<dbReference type="Proteomes" id="UP000008044">
    <property type="component" value="Chromosome"/>
</dbReference>
<gene>
    <name evidence="1" type="ordered locus">W5S_0154</name>
    <name evidence="2" type="ORF">F6Q06_23220</name>
</gene>
<accession>A0A0H3HYN9</accession>
<dbReference type="Proteomes" id="UP001194579">
    <property type="component" value="Unassembled WGS sequence"/>
</dbReference>
<dbReference type="HOGENOM" id="CLU_1576963_0_0_6"/>
<dbReference type="PATRIC" id="fig|1166016.3.peg.160"/>
<dbReference type="AlphaFoldDB" id="A0A0H3HYN9"/>
<keyword evidence="4" id="KW-1185">Reference proteome</keyword>
<evidence type="ECO:0000313" key="3">
    <source>
        <dbReference type="Proteomes" id="UP000008044"/>
    </source>
</evidence>
<dbReference type="STRING" id="1905730.W5S_0154"/>